<dbReference type="AlphaFoldDB" id="D8RK99"/>
<protein>
    <recommendedName>
        <fullName evidence="12">Bidirectional sugar transporter SWEET</fullName>
    </recommendedName>
</protein>
<evidence type="ECO:0000256" key="9">
    <source>
        <dbReference type="SAM" id="Phobius"/>
    </source>
</evidence>
<comment type="subcellular location">
    <subcellularLocation>
        <location evidence="1">Endomembrane system</location>
        <topology evidence="1">Multi-pass membrane protein</topology>
    </subcellularLocation>
</comment>
<dbReference type="EMBL" id="GL377582">
    <property type="protein sequence ID" value="EFJ27407.1"/>
    <property type="molecule type" value="Genomic_DNA"/>
</dbReference>
<gene>
    <name evidence="10" type="ORF">SELMODRAFT_68202</name>
</gene>
<evidence type="ECO:0000313" key="10">
    <source>
        <dbReference type="EMBL" id="EFJ27407.1"/>
    </source>
</evidence>
<dbReference type="PANTHER" id="PTHR10791">
    <property type="entry name" value="RAG1-ACTIVATING PROTEIN 1"/>
    <property type="match status" value="1"/>
</dbReference>
<feature type="non-terminal residue" evidence="10">
    <location>
        <position position="191"/>
    </location>
</feature>
<dbReference type="Gramene" id="EFJ27407">
    <property type="protein sequence ID" value="EFJ27407"/>
    <property type="gene ID" value="SELMODRAFT_68202"/>
</dbReference>
<dbReference type="InterPro" id="IPR047664">
    <property type="entry name" value="SWEET"/>
</dbReference>
<feature type="transmembrane region" description="Helical" evidence="9">
    <location>
        <begin position="104"/>
        <end position="126"/>
    </location>
</feature>
<evidence type="ECO:0000256" key="2">
    <source>
        <dbReference type="ARBA" id="ARBA00007809"/>
    </source>
</evidence>
<evidence type="ECO:0000256" key="3">
    <source>
        <dbReference type="ARBA" id="ARBA00022448"/>
    </source>
</evidence>
<dbReference type="Pfam" id="PF03083">
    <property type="entry name" value="MtN3_slv"/>
    <property type="match status" value="2"/>
</dbReference>
<dbReference type="FunFam" id="1.20.1280.290:FF:000001">
    <property type="entry name" value="Bidirectional sugar transporter SWEET"/>
    <property type="match status" value="1"/>
</dbReference>
<feature type="transmembrane region" description="Helical" evidence="9">
    <location>
        <begin position="138"/>
        <end position="158"/>
    </location>
</feature>
<dbReference type="Proteomes" id="UP000001514">
    <property type="component" value="Unassembled WGS sequence"/>
</dbReference>
<sequence>RPTFWEIVRSKSTQEYSGLPYVCTLFNCMLWILYGMPFVKPHSMLIITINAAGCAIELVYTALYLSYATRAKMVKVLKMLGAVAVAFGLITLTTVKLADTHDERITVVGSVCVAVAIAMYISPLTVMKRVIQTRSVQYMPFLLSLFVFLNSLVWTFYAVVTRDIFIAIPNGLGCLSGIAQLSLYAIYRNSS</sequence>
<feature type="transmembrane region" description="Helical" evidence="9">
    <location>
        <begin position="164"/>
        <end position="187"/>
    </location>
</feature>
<feature type="transmembrane region" description="Helical" evidence="9">
    <location>
        <begin position="45"/>
        <end position="67"/>
    </location>
</feature>
<evidence type="ECO:0008006" key="12">
    <source>
        <dbReference type="Google" id="ProtNLM"/>
    </source>
</evidence>
<dbReference type="OMA" id="IEMNAVD"/>
<feature type="transmembrane region" description="Helical" evidence="9">
    <location>
        <begin position="79"/>
        <end position="98"/>
    </location>
</feature>
<dbReference type="GO" id="GO:0051119">
    <property type="term" value="F:sugar transmembrane transporter activity"/>
    <property type="evidence" value="ECO:0000318"/>
    <property type="project" value="GO_Central"/>
</dbReference>
<evidence type="ECO:0000313" key="11">
    <source>
        <dbReference type="Proteomes" id="UP000001514"/>
    </source>
</evidence>
<reference evidence="10 11" key="1">
    <citation type="journal article" date="2011" name="Science">
        <title>The Selaginella genome identifies genetic changes associated with the evolution of vascular plants.</title>
        <authorList>
            <person name="Banks J.A."/>
            <person name="Nishiyama T."/>
            <person name="Hasebe M."/>
            <person name="Bowman J.L."/>
            <person name="Gribskov M."/>
            <person name="dePamphilis C."/>
            <person name="Albert V.A."/>
            <person name="Aono N."/>
            <person name="Aoyama T."/>
            <person name="Ambrose B.A."/>
            <person name="Ashton N.W."/>
            <person name="Axtell M.J."/>
            <person name="Barker E."/>
            <person name="Barker M.S."/>
            <person name="Bennetzen J.L."/>
            <person name="Bonawitz N.D."/>
            <person name="Chapple C."/>
            <person name="Cheng C."/>
            <person name="Correa L.G."/>
            <person name="Dacre M."/>
            <person name="DeBarry J."/>
            <person name="Dreyer I."/>
            <person name="Elias M."/>
            <person name="Engstrom E.M."/>
            <person name="Estelle M."/>
            <person name="Feng L."/>
            <person name="Finet C."/>
            <person name="Floyd S.K."/>
            <person name="Frommer W.B."/>
            <person name="Fujita T."/>
            <person name="Gramzow L."/>
            <person name="Gutensohn M."/>
            <person name="Harholt J."/>
            <person name="Hattori M."/>
            <person name="Heyl A."/>
            <person name="Hirai T."/>
            <person name="Hiwatashi Y."/>
            <person name="Ishikawa M."/>
            <person name="Iwata M."/>
            <person name="Karol K.G."/>
            <person name="Koehler B."/>
            <person name="Kolukisaoglu U."/>
            <person name="Kubo M."/>
            <person name="Kurata T."/>
            <person name="Lalonde S."/>
            <person name="Li K."/>
            <person name="Li Y."/>
            <person name="Litt A."/>
            <person name="Lyons E."/>
            <person name="Manning G."/>
            <person name="Maruyama T."/>
            <person name="Michael T.P."/>
            <person name="Mikami K."/>
            <person name="Miyazaki S."/>
            <person name="Morinaga S."/>
            <person name="Murata T."/>
            <person name="Mueller-Roeber B."/>
            <person name="Nelson D.R."/>
            <person name="Obara M."/>
            <person name="Oguri Y."/>
            <person name="Olmstead R.G."/>
            <person name="Onodera N."/>
            <person name="Petersen B.L."/>
            <person name="Pils B."/>
            <person name="Prigge M."/>
            <person name="Rensing S.A."/>
            <person name="Riano-Pachon D.M."/>
            <person name="Roberts A.W."/>
            <person name="Sato Y."/>
            <person name="Scheller H.V."/>
            <person name="Schulz B."/>
            <person name="Schulz C."/>
            <person name="Shakirov E.V."/>
            <person name="Shibagaki N."/>
            <person name="Shinohara N."/>
            <person name="Shippen D.E."/>
            <person name="Soerensen I."/>
            <person name="Sotooka R."/>
            <person name="Sugimoto N."/>
            <person name="Sugita M."/>
            <person name="Sumikawa N."/>
            <person name="Tanurdzic M."/>
            <person name="Theissen G."/>
            <person name="Ulvskov P."/>
            <person name="Wakazuki S."/>
            <person name="Weng J.K."/>
            <person name="Willats W.W."/>
            <person name="Wipf D."/>
            <person name="Wolf P.G."/>
            <person name="Yang L."/>
            <person name="Zimmer A.D."/>
            <person name="Zhu Q."/>
            <person name="Mitros T."/>
            <person name="Hellsten U."/>
            <person name="Loque D."/>
            <person name="Otillar R."/>
            <person name="Salamov A."/>
            <person name="Schmutz J."/>
            <person name="Shapiro H."/>
            <person name="Lindquist E."/>
            <person name="Lucas S."/>
            <person name="Rokhsar D."/>
            <person name="Grigoriev I.V."/>
        </authorList>
    </citation>
    <scope>NUCLEOTIDE SEQUENCE [LARGE SCALE GENOMIC DNA]</scope>
</reference>
<evidence type="ECO:0000256" key="7">
    <source>
        <dbReference type="ARBA" id="ARBA00022989"/>
    </source>
</evidence>
<dbReference type="GO" id="GO:0016020">
    <property type="term" value="C:membrane"/>
    <property type="evidence" value="ECO:0000318"/>
    <property type="project" value="GO_Central"/>
</dbReference>
<keyword evidence="7 9" id="KW-1133">Transmembrane helix</keyword>
<dbReference type="KEGG" id="smo:SELMODRAFT_68202"/>
<organism evidence="11">
    <name type="scientific">Selaginella moellendorffii</name>
    <name type="common">Spikemoss</name>
    <dbReference type="NCBI Taxonomy" id="88036"/>
    <lineage>
        <taxon>Eukaryota</taxon>
        <taxon>Viridiplantae</taxon>
        <taxon>Streptophyta</taxon>
        <taxon>Embryophyta</taxon>
        <taxon>Tracheophyta</taxon>
        <taxon>Lycopodiopsida</taxon>
        <taxon>Selaginellales</taxon>
        <taxon>Selaginellaceae</taxon>
        <taxon>Selaginella</taxon>
    </lineage>
</organism>
<keyword evidence="6" id="KW-0677">Repeat</keyword>
<keyword evidence="8 9" id="KW-0472">Membrane</keyword>
<accession>D8RK99</accession>
<dbReference type="GO" id="GO:0012505">
    <property type="term" value="C:endomembrane system"/>
    <property type="evidence" value="ECO:0007669"/>
    <property type="project" value="UniProtKB-SubCell"/>
</dbReference>
<feature type="non-terminal residue" evidence="10">
    <location>
        <position position="1"/>
    </location>
</feature>
<feature type="transmembrane region" description="Helical" evidence="9">
    <location>
        <begin position="21"/>
        <end position="39"/>
    </location>
</feature>
<evidence type="ECO:0000256" key="4">
    <source>
        <dbReference type="ARBA" id="ARBA00022597"/>
    </source>
</evidence>
<dbReference type="HOGENOM" id="CLU_048643_1_2_1"/>
<proteinExistence type="inferred from homology"/>
<dbReference type="InParanoid" id="D8RK99"/>
<evidence type="ECO:0000256" key="1">
    <source>
        <dbReference type="ARBA" id="ARBA00004127"/>
    </source>
</evidence>
<dbReference type="InterPro" id="IPR004316">
    <property type="entry name" value="SWEET_rpt"/>
</dbReference>
<evidence type="ECO:0000256" key="8">
    <source>
        <dbReference type="ARBA" id="ARBA00023136"/>
    </source>
</evidence>
<dbReference type="PANTHER" id="PTHR10791:SF240">
    <property type="entry name" value="BIDIRECTIONAL SUGAR TRANSPORTER SWEET"/>
    <property type="match status" value="1"/>
</dbReference>
<keyword evidence="5 9" id="KW-0812">Transmembrane</keyword>
<name>D8RK99_SELML</name>
<keyword evidence="4" id="KW-0762">Sugar transport</keyword>
<keyword evidence="3" id="KW-0813">Transport</keyword>
<evidence type="ECO:0000256" key="5">
    <source>
        <dbReference type="ARBA" id="ARBA00022692"/>
    </source>
</evidence>
<dbReference type="eggNOG" id="KOG1623">
    <property type="taxonomic scope" value="Eukaryota"/>
</dbReference>
<dbReference type="FunFam" id="1.20.1280.290:FF:000002">
    <property type="entry name" value="Bidirectional sugar transporter SWEET"/>
    <property type="match status" value="1"/>
</dbReference>
<keyword evidence="11" id="KW-1185">Reference proteome</keyword>
<dbReference type="Gene3D" id="1.20.1280.290">
    <property type="match status" value="2"/>
</dbReference>
<dbReference type="GO" id="GO:0008643">
    <property type="term" value="P:carbohydrate transport"/>
    <property type="evidence" value="ECO:0000318"/>
    <property type="project" value="GO_Central"/>
</dbReference>
<comment type="similarity">
    <text evidence="2">Belongs to the SWEET sugar transporter family.</text>
</comment>
<evidence type="ECO:0000256" key="6">
    <source>
        <dbReference type="ARBA" id="ARBA00022737"/>
    </source>
</evidence>